<accession>A0A3E2BKB1</accession>
<sequence length="63" mass="6793">MTMAGKILEQVIFLPNFSIFFKAGPGKIFQCSGSTAFPADSTFVRGSGKMFTKFIPGERPLSG</sequence>
<dbReference type="Proteomes" id="UP000257323">
    <property type="component" value="Unassembled WGS sequence"/>
</dbReference>
<comment type="caution">
    <text evidence="1">The sequence shown here is derived from an EMBL/GenBank/DDBJ whole genome shotgun (WGS) entry which is preliminary data.</text>
</comment>
<organism evidence="1 2">
    <name type="scientific">Candidatus Saccharicenans subterraneus</name>
    <dbReference type="NCBI Taxonomy" id="2508984"/>
    <lineage>
        <taxon>Bacteria</taxon>
        <taxon>Candidatus Aminicenantota</taxon>
        <taxon>Candidatus Aminicenantia</taxon>
        <taxon>Candidatus Aminicenantales</taxon>
        <taxon>Candidatus Saccharicenantaceae</taxon>
        <taxon>Candidatus Saccharicenans</taxon>
    </lineage>
</organism>
<dbReference type="AlphaFoldDB" id="A0A3E2BKB1"/>
<evidence type="ECO:0000313" key="1">
    <source>
        <dbReference type="EMBL" id="RFT15056.1"/>
    </source>
</evidence>
<gene>
    <name evidence="1" type="ORF">OP8BY_0687</name>
</gene>
<proteinExistence type="predicted"/>
<name>A0A3E2BKB1_9BACT</name>
<reference evidence="1 2" key="1">
    <citation type="submission" date="2018-08" db="EMBL/GenBank/DDBJ databases">
        <title>Genome analysis of the thermophilic bacterium of the candidate phylum Aminicenantes from deep subsurface aquifer revealed its physiology and ecological role.</title>
        <authorList>
            <person name="Kadnikov V.V."/>
            <person name="Mardanov A.V."/>
            <person name="Beletsky A.V."/>
            <person name="Karnachuk O.V."/>
            <person name="Ravin N.V."/>
        </authorList>
    </citation>
    <scope>NUCLEOTIDE SEQUENCE [LARGE SCALE GENOMIC DNA]</scope>
    <source>
        <strain evidence="1">BY38</strain>
    </source>
</reference>
<evidence type="ECO:0000313" key="2">
    <source>
        <dbReference type="Proteomes" id="UP000257323"/>
    </source>
</evidence>
<dbReference type="EMBL" id="QUAH01000013">
    <property type="protein sequence ID" value="RFT15056.1"/>
    <property type="molecule type" value="Genomic_DNA"/>
</dbReference>
<protein>
    <submittedName>
        <fullName evidence="1">Uncharacterized protein</fullName>
    </submittedName>
</protein>